<dbReference type="RefSeq" id="WP_164801101.1">
    <property type="nucleotide sequence ID" value="NZ_JAALLZ010000006.1"/>
</dbReference>
<dbReference type="EMBL" id="JAALLZ010000006">
    <property type="protein sequence ID" value="NGU31158.1"/>
    <property type="molecule type" value="Genomic_DNA"/>
</dbReference>
<dbReference type="InterPro" id="IPR002052">
    <property type="entry name" value="DNA_methylase_N6_adenine_CS"/>
</dbReference>
<dbReference type="GO" id="GO:0032259">
    <property type="term" value="P:methylation"/>
    <property type="evidence" value="ECO:0007669"/>
    <property type="project" value="InterPro"/>
</dbReference>
<proteinExistence type="predicted"/>
<dbReference type="GO" id="GO:0003676">
    <property type="term" value="F:nucleic acid binding"/>
    <property type="evidence" value="ECO:0007669"/>
    <property type="project" value="InterPro"/>
</dbReference>
<dbReference type="Proteomes" id="UP000481454">
    <property type="component" value="Unassembled WGS sequence"/>
</dbReference>
<dbReference type="Gene3D" id="3.40.50.150">
    <property type="entry name" value="Vaccinia Virus protein VP39"/>
    <property type="match status" value="1"/>
</dbReference>
<evidence type="ECO:0000313" key="1">
    <source>
        <dbReference type="EMBL" id="NGU31158.1"/>
    </source>
</evidence>
<dbReference type="SUPFAM" id="SSF53335">
    <property type="entry name" value="S-adenosyl-L-methionine-dependent methyltransferases"/>
    <property type="match status" value="1"/>
</dbReference>
<accession>A0AAP6WNM3</accession>
<protein>
    <submittedName>
        <fullName evidence="1">Uncharacterized protein</fullName>
    </submittedName>
</protein>
<dbReference type="InterPro" id="IPR029063">
    <property type="entry name" value="SAM-dependent_MTases_sf"/>
</dbReference>
<dbReference type="PRINTS" id="PR00507">
    <property type="entry name" value="N12N6MTFRASE"/>
</dbReference>
<reference evidence="1 2" key="1">
    <citation type="submission" date="2020-02" db="EMBL/GenBank/DDBJ databases">
        <title>Genomic Insights into the Phylogeny and Genetic Plasticity of the Human and Animal Enteric Pathogen Clostridium perfringens.</title>
        <authorList>
            <person name="Feng Y."/>
            <person name="Hu Y."/>
        </authorList>
    </citation>
    <scope>NUCLEOTIDE SEQUENCE [LARGE SCALE GENOMIC DNA]</scope>
    <source>
        <strain evidence="1 2">CP-40</strain>
    </source>
</reference>
<evidence type="ECO:0000313" key="2">
    <source>
        <dbReference type="Proteomes" id="UP000481454"/>
    </source>
</evidence>
<dbReference type="PROSITE" id="PS00092">
    <property type="entry name" value="N6_MTASE"/>
    <property type="match status" value="1"/>
</dbReference>
<gene>
    <name evidence="1" type="ORF">G6Z34_13795</name>
</gene>
<dbReference type="AlphaFoldDB" id="A0AAP6WNM3"/>
<dbReference type="GO" id="GO:0008168">
    <property type="term" value="F:methyltransferase activity"/>
    <property type="evidence" value="ECO:0007669"/>
    <property type="project" value="InterPro"/>
</dbReference>
<comment type="caution">
    <text evidence="1">The sequence shown here is derived from an EMBL/GenBank/DDBJ whole genome shotgun (WGS) entry which is preliminary data.</text>
</comment>
<organism evidence="1 2">
    <name type="scientific">Clostridium perfringens</name>
    <dbReference type="NCBI Taxonomy" id="1502"/>
    <lineage>
        <taxon>Bacteria</taxon>
        <taxon>Bacillati</taxon>
        <taxon>Bacillota</taxon>
        <taxon>Clostridia</taxon>
        <taxon>Eubacteriales</taxon>
        <taxon>Clostridiaceae</taxon>
        <taxon>Clostridium</taxon>
    </lineage>
</organism>
<name>A0AAP6WNM3_CLOPF</name>
<sequence>MAKIENDKYYTSKDLAKYCVEKTKEIIGQDNITEWLEPSAGSGSFLDYLDDNYLAYDILPEDNRIIKQNYLELNLEYKRGRCIIGNPPYGNKNNLTIQFYKKSIHLGDYIAFILPISQYQNRNKLYEFDLVYCENLGVRSYSGINVHCCFNIYKRNNHGLNKKPNYKLKDVEIREALKNSNPKRRRIITKEDFNYDIRIMAWGGGIGRTNQLGCEVEYEGQFTKEFCIKVYNEKLKNNIMNLIKNTHWEDIYPMTATPNLLQWQVYKYIKEQIPEIQ</sequence>